<name>A0A4Q1JJJ9_9BACT</name>
<accession>A0A4Q1JJJ9</accession>
<dbReference type="RefSeq" id="WP_129254962.1">
    <property type="nucleotide sequence ID" value="NZ_SAXA01000011.1"/>
</dbReference>
<evidence type="ECO:0000313" key="2">
    <source>
        <dbReference type="Proteomes" id="UP000289703"/>
    </source>
</evidence>
<reference evidence="1 2" key="1">
    <citation type="submission" date="2019-01" db="EMBL/GenBank/DDBJ databases">
        <title>Ancylomarina salipaludis sp. nov., isolated from a salt marsh.</title>
        <authorList>
            <person name="Yoon J.-H."/>
        </authorList>
    </citation>
    <scope>NUCLEOTIDE SEQUENCE [LARGE SCALE GENOMIC DNA]</scope>
    <source>
        <strain evidence="1 2">SHSM-M15</strain>
    </source>
</reference>
<protein>
    <submittedName>
        <fullName evidence="1">DUF2971 domain-containing protein</fullName>
    </submittedName>
</protein>
<organism evidence="1 2">
    <name type="scientific">Ancylomarina salipaludis</name>
    <dbReference type="NCBI Taxonomy" id="2501299"/>
    <lineage>
        <taxon>Bacteria</taxon>
        <taxon>Pseudomonadati</taxon>
        <taxon>Bacteroidota</taxon>
        <taxon>Bacteroidia</taxon>
        <taxon>Marinilabiliales</taxon>
        <taxon>Marinifilaceae</taxon>
        <taxon>Ancylomarina</taxon>
    </lineage>
</organism>
<dbReference type="OrthoDB" id="190848at2"/>
<proteinExistence type="predicted"/>
<keyword evidence="2" id="KW-1185">Reference proteome</keyword>
<dbReference type="AlphaFoldDB" id="A0A4Q1JJJ9"/>
<sequence>MKIYLQKQLGNFFINELLSTEIGKNVVKEIGIIINENSIKFVLNAAPEHHDDILKIAKQTFNVKYFDRYLVLKIKYRVVWDVQFVGENFTLNDIKDFTYYYFIPEVTSNRYIFKYHSINEYLEKLLINNTLWFNSPESFKDITDCKFEIDTEASQKNIIYFYYNKYIQDSPKEDMIISIPEFEKSFQLPSVNQFRMDLLNHHFNGVITKLGITCFSEKYDHKLMWDQYASGYAGVCLIFDTEISESDYYKFKGKKVRYFESPQKYFFDGTGHLEIGHVVYTKTREYEFENEVREIINFQFEEAIDRNIKFNPLALKGIIFGPSCTESTKDKVKQLVSDAKYNHVELINSSIDIRLKFQIESSNLDLKVKKATSNN</sequence>
<evidence type="ECO:0000313" key="1">
    <source>
        <dbReference type="EMBL" id="RXQ91510.1"/>
    </source>
</evidence>
<gene>
    <name evidence="1" type="ORF">EO244_12230</name>
</gene>
<dbReference type="Proteomes" id="UP000289703">
    <property type="component" value="Unassembled WGS sequence"/>
</dbReference>
<dbReference type="EMBL" id="SAXA01000011">
    <property type="protein sequence ID" value="RXQ91510.1"/>
    <property type="molecule type" value="Genomic_DNA"/>
</dbReference>
<comment type="caution">
    <text evidence="1">The sequence shown here is derived from an EMBL/GenBank/DDBJ whole genome shotgun (WGS) entry which is preliminary data.</text>
</comment>